<feature type="domain" description="C2H2-type" evidence="11">
    <location>
        <begin position="1313"/>
        <end position="1340"/>
    </location>
</feature>
<feature type="region of interest" description="Disordered" evidence="10">
    <location>
        <begin position="452"/>
        <end position="472"/>
    </location>
</feature>
<keyword evidence="5" id="KW-0862">Zinc</keyword>
<evidence type="ECO:0000256" key="2">
    <source>
        <dbReference type="ARBA" id="ARBA00022723"/>
    </source>
</evidence>
<accession>A0A8U0Q698</accession>
<feature type="domain" description="C2H2-type" evidence="11">
    <location>
        <begin position="987"/>
        <end position="1009"/>
    </location>
</feature>
<keyword evidence="8" id="KW-0539">Nucleus</keyword>
<proteinExistence type="predicted"/>
<feature type="domain" description="C2H2-type" evidence="11">
    <location>
        <begin position="1014"/>
        <end position="1041"/>
    </location>
</feature>
<feature type="compositionally biased region" description="Polar residues" evidence="10">
    <location>
        <begin position="603"/>
        <end position="618"/>
    </location>
</feature>
<feature type="domain" description="C2H2-type" evidence="11">
    <location>
        <begin position="197"/>
        <end position="224"/>
    </location>
</feature>
<evidence type="ECO:0000256" key="10">
    <source>
        <dbReference type="SAM" id="MobiDB-lite"/>
    </source>
</evidence>
<feature type="domain" description="C2H2-type" evidence="11">
    <location>
        <begin position="1757"/>
        <end position="1784"/>
    </location>
</feature>
<keyword evidence="12" id="KW-1185">Reference proteome</keyword>
<evidence type="ECO:0000256" key="6">
    <source>
        <dbReference type="ARBA" id="ARBA00023015"/>
    </source>
</evidence>
<feature type="domain" description="C2H2-type" evidence="11">
    <location>
        <begin position="1658"/>
        <end position="1680"/>
    </location>
</feature>
<feature type="domain" description="C2H2-type" evidence="11">
    <location>
        <begin position="834"/>
        <end position="861"/>
    </location>
</feature>
<dbReference type="GO" id="GO:0001228">
    <property type="term" value="F:DNA-binding transcription activator activity, RNA polymerase II-specific"/>
    <property type="evidence" value="ECO:0007669"/>
    <property type="project" value="TreeGrafter"/>
</dbReference>
<feature type="domain" description="C2H2-type" evidence="11">
    <location>
        <begin position="170"/>
        <end position="192"/>
    </location>
</feature>
<sequence length="1874" mass="206484">MYTPTMAMHDMSRVKGFPCKECDMVCPSTPSLLEHMKAHYQQEENGRFECEQCGRIYKHAGSLANHKKSHEVGSFQCPVCTRTLPNAVALKNHLRIHTLSPSSAQAEEDGGDEGAEDGHDERNYGLAQDLSDGFARSHLNNSGMGHGVMSHDPDDHKKSPVTDDAWDRPFKCDQCDRTYRHHGSLVNHKKCHQEGAFKCTVCYKQFNNLAALNGHERTHSKFKTPGASMVNNIHDSVTDQRSSAPQTDDAANCFCHLCQVALPNKSDFQEHILLHNAASSSLGLSRSFPGIMAHNLSAVRSPAYTPALGDPLPLPPLPNDKRGPFDPMLGPPVNNPIYTCAYCGAGHPDLESLKVHYLTHDPHPGSHGQDGILNTDGIGSNSNPSPSGERVQSSSDDGERRFKCQDCGKSYRHAGSLVNHKRSHQTGLYQCTICCKQYPHLAALHSHLRSHKGRTSNQSSLNTEGDWLSSEPLTLDSQNSYVQEGSGATTPISLPGNLGDAAHFVPDGGHSSGLDSLEFHDRFDGSLAQSNSGHSPLPQNHRQADRHMCTDCGEMYGDISGIKSHMCPQRRQNQGMSNGFMGNMSGYNSPGGAALPSGGGNVKESNGQRSQYGSQSHAQGGGKRMNKEDDDDGEVYQCSVCGNHYASLRALRSHLRSHANNPTGPGTSALSPNGEADWRIICSTCGQSFSRKQDLLNHQLIHGPQRSDAAAQSMGADPTTTNGKMDGDGRNHICVDCGMFFADRHHLITHLCPGKGRGGVLSKEGLNGAKGMTGGDGVSGVGGPGGSRDMGGQDRRQQMPDSEDRPHKCDQCGRGYRHPCSLLNHKKSHKTGVFRCLVCQKRYYNLLALKNHQRTHFDLKSKAAAGTGRSGPQVAPDSETMALLEWHKCEECGKAFKIQKQLENHLRLHEEHRAKAHAQLAKLGNGRYQGGPSGMQAMRGESSKSQNPGMGEVKYGQQQQGFKQPYSEAGTSRAQNFDLQEGGRRPFACDECGRSYRHAGSLANHKNLHKIGEYHCNVCNSTYPNRLAMKNHLRLHFALKKHTCQECGKGFRTQKQLTTHHSAQLCKGAAGAVAQMDYECDGCCEGFATADQLAAHDCPAQQLPSSSASLNSSSLSIDGADLVPDERPYSCDICNCSYKHASSLLNHKHTHKTGTFTCTYCDKPYSNYMALRNHMRIHTQKKRHICHHCGKAFRLARFLRNHQKVHEEGHTRFGCTSCGKSFQGRSGLARHRCGENQVGKEGRRMATASTTGGEECRYTCDQCGRSYAHASSLLNHKNTHTVGIYHCAVCLKTYSNLLALKNHRRIHSEIRRHRCPECGKAFRVSSQLNSHRRVHLKERELTCGPCQRSFPSQASFRLHQEISHGQAPRPPQQKQARAGGASGGTSGGGSSGLNWDSGLDLTLLQAQGLVPNGLPKMNSLSFQGPSGSRSRGATGTKSHVCNQCGRGYLHASSLLNHKNSHKTGAYFCNSCQKEFPNLMSLKNHRRIHTEPKRFQCPDCGKSFRVSTQLICHRRIHTKEKPFSCQQCDKRFSSKSNLRHHQKVHWSSSAPPTMAMGAASFLGHPPIGAGRPHKSHVCDQCGRGYRHAGSLQNHKNVHKTGAYFCSSCQKEFSNLMALKTHRRIHTEVKCHRCSDCGKAFRAPSQLIVHQRIHTQEKPFSCQQCTKRFSSKSNLRHHMKLHWSGSAPSSFLGKPVIGAGAKSHVCDQCGRAYRHASSLLNHKTIHKTGAYFCTSCQKEFHNLNALKNHRRIHTETKRYECPECGKSFRVSTQLIIHRRIHTKEKPFSCQQCDKRFSSKSNLRHHMKWHWGSSARPVRTNVSVAAISATLLALPQPISIQSMGGGGERGSIEMPRFWRCQNSSSPSFSFTTIPPLL</sequence>
<dbReference type="GeneID" id="120034440"/>
<organism evidence="12 13">
    <name type="scientific">Salvelinus namaycush</name>
    <name type="common">Lake trout</name>
    <name type="synonym">Salmo namaycush</name>
    <dbReference type="NCBI Taxonomy" id="8040"/>
    <lineage>
        <taxon>Eukaryota</taxon>
        <taxon>Metazoa</taxon>
        <taxon>Chordata</taxon>
        <taxon>Craniata</taxon>
        <taxon>Vertebrata</taxon>
        <taxon>Euteleostomi</taxon>
        <taxon>Actinopterygii</taxon>
        <taxon>Neopterygii</taxon>
        <taxon>Teleostei</taxon>
        <taxon>Protacanthopterygii</taxon>
        <taxon>Salmoniformes</taxon>
        <taxon>Salmonidae</taxon>
        <taxon>Salmoninae</taxon>
        <taxon>Salvelinus</taxon>
    </lineage>
</organism>
<feature type="domain" description="C2H2-type" evidence="11">
    <location>
        <begin position="1494"/>
        <end position="1521"/>
    </location>
</feature>
<comment type="subcellular location">
    <subcellularLocation>
        <location evidence="1">Nucleus</location>
    </subcellularLocation>
</comment>
<feature type="domain" description="C2H2-type" evidence="11">
    <location>
        <begin position="48"/>
        <end position="70"/>
    </location>
</feature>
<feature type="domain" description="C2H2-type" evidence="11">
    <location>
        <begin position="680"/>
        <end position="707"/>
    </location>
</feature>
<dbReference type="FunFam" id="3.30.160.60:FF:001345">
    <property type="entry name" value="zinc finger protein 646"/>
    <property type="match status" value="6"/>
</dbReference>
<evidence type="ECO:0000313" key="13">
    <source>
        <dbReference type="RefSeq" id="XP_038836931.1"/>
    </source>
</evidence>
<dbReference type="RefSeq" id="XP_038836931.1">
    <property type="nucleotide sequence ID" value="XM_038981003.1"/>
</dbReference>
<keyword evidence="3" id="KW-0677">Repeat</keyword>
<dbReference type="PANTHER" id="PTHR24376">
    <property type="entry name" value="ZINC FINGER PROTEIN"/>
    <property type="match status" value="1"/>
</dbReference>
<dbReference type="KEGG" id="snh:120034440"/>
<feature type="region of interest" description="Disordered" evidence="10">
    <location>
        <begin position="705"/>
        <end position="724"/>
    </location>
</feature>
<name>A0A8U0Q698_SALNM</name>
<dbReference type="GO" id="GO:0005634">
    <property type="term" value="C:nucleus"/>
    <property type="evidence" value="ECO:0007669"/>
    <property type="project" value="UniProtKB-SubCell"/>
</dbReference>
<keyword evidence="7" id="KW-0804">Transcription</keyword>
<evidence type="ECO:0000256" key="3">
    <source>
        <dbReference type="ARBA" id="ARBA00022737"/>
    </source>
</evidence>
<feature type="domain" description="C2H2-type" evidence="11">
    <location>
        <begin position="1575"/>
        <end position="1597"/>
    </location>
</feature>
<feature type="domain" description="C2H2-type" evidence="11">
    <location>
        <begin position="1702"/>
        <end position="1724"/>
    </location>
</feature>
<feature type="domain" description="C2H2-type" evidence="11">
    <location>
        <begin position="1184"/>
        <end position="1211"/>
    </location>
</feature>
<feature type="domain" description="C2H2-type" evidence="11">
    <location>
        <begin position="402"/>
        <end position="424"/>
    </location>
</feature>
<dbReference type="Gene3D" id="3.30.160.60">
    <property type="entry name" value="Classic Zinc Finger"/>
    <property type="match status" value="22"/>
</dbReference>
<feature type="compositionally biased region" description="Basic and acidic residues" evidence="10">
    <location>
        <begin position="791"/>
        <end position="808"/>
    </location>
</feature>
<keyword evidence="6" id="KW-0805">Transcription regulation</keyword>
<dbReference type="Proteomes" id="UP000808372">
    <property type="component" value="Chromosome 41"/>
</dbReference>
<feature type="region of interest" description="Disordered" evidence="10">
    <location>
        <begin position="570"/>
        <end position="632"/>
    </location>
</feature>
<dbReference type="GO" id="GO:0008270">
    <property type="term" value="F:zinc ion binding"/>
    <property type="evidence" value="ECO:0007669"/>
    <property type="project" value="UniProtKB-KW"/>
</dbReference>
<dbReference type="FunFam" id="3.30.160.60:FF:001289">
    <property type="entry name" value="Zinc finger protein 574"/>
    <property type="match status" value="2"/>
</dbReference>
<dbReference type="PROSITE" id="PS50157">
    <property type="entry name" value="ZINC_FINGER_C2H2_2"/>
    <property type="match status" value="35"/>
</dbReference>
<dbReference type="FunFam" id="3.30.160.60:FF:001155">
    <property type="entry name" value="Zinc finger 30C"/>
    <property type="match status" value="1"/>
</dbReference>
<dbReference type="InterPro" id="IPR013087">
    <property type="entry name" value="Znf_C2H2_type"/>
</dbReference>
<feature type="domain" description="C2H2-type" evidence="11">
    <location>
        <begin position="636"/>
        <end position="663"/>
    </location>
</feature>
<feature type="domain" description="C2H2-type" evidence="11">
    <location>
        <begin position="75"/>
        <end position="102"/>
    </location>
</feature>
<feature type="domain" description="C2H2-type" evidence="11">
    <location>
        <begin position="1341"/>
        <end position="1368"/>
    </location>
</feature>
<evidence type="ECO:0000259" key="11">
    <source>
        <dbReference type="PROSITE" id="PS50157"/>
    </source>
</evidence>
<dbReference type="PANTHER" id="PTHR24376:SF201">
    <property type="entry name" value="ZINC FINGER PROTEIN 771"/>
    <property type="match status" value="1"/>
</dbReference>
<evidence type="ECO:0000256" key="4">
    <source>
        <dbReference type="ARBA" id="ARBA00022771"/>
    </source>
</evidence>
<feature type="region of interest" description="Disordered" evidence="10">
    <location>
        <begin position="358"/>
        <end position="401"/>
    </location>
</feature>
<feature type="domain" description="C2H2-type" evidence="11">
    <location>
        <begin position="1630"/>
        <end position="1657"/>
    </location>
</feature>
<feature type="region of interest" description="Disordered" evidence="10">
    <location>
        <begin position="1416"/>
        <end position="1436"/>
    </location>
</feature>
<feature type="domain" description="C2H2-type" evidence="11">
    <location>
        <begin position="1129"/>
        <end position="1151"/>
    </location>
</feature>
<dbReference type="Pfam" id="PF00096">
    <property type="entry name" value="zf-C2H2"/>
    <property type="match status" value="16"/>
</dbReference>
<feature type="domain" description="C2H2-type" evidence="11">
    <location>
        <begin position="1729"/>
        <end position="1756"/>
    </location>
</feature>
<dbReference type="SMART" id="SM00355">
    <property type="entry name" value="ZnF_C2H2"/>
    <property type="match status" value="39"/>
</dbReference>
<dbReference type="SUPFAM" id="SSF57667">
    <property type="entry name" value="beta-beta-alpha zinc fingers"/>
    <property type="match status" value="18"/>
</dbReference>
<feature type="compositionally biased region" description="Basic and acidic residues" evidence="10">
    <location>
        <begin position="149"/>
        <end position="162"/>
    </location>
</feature>
<reference evidence="13" key="1">
    <citation type="submission" date="2025-08" db="UniProtKB">
        <authorList>
            <consortium name="RefSeq"/>
        </authorList>
    </citation>
    <scope>IDENTIFICATION</scope>
    <source>
        <tissue evidence="13">White muscle</tissue>
    </source>
</reference>
<keyword evidence="4 9" id="KW-0863">Zinc-finger</keyword>
<feature type="region of interest" description="Disordered" evidence="10">
    <location>
        <begin position="923"/>
        <end position="972"/>
    </location>
</feature>
<feature type="domain" description="C2H2-type" evidence="11">
    <location>
        <begin position="1156"/>
        <end position="1183"/>
    </location>
</feature>
<feature type="domain" description="C2H2-type" evidence="11">
    <location>
        <begin position="1042"/>
        <end position="1060"/>
    </location>
</feature>
<feature type="compositionally biased region" description="Acidic residues" evidence="10">
    <location>
        <begin position="106"/>
        <end position="115"/>
    </location>
</feature>
<feature type="region of interest" description="Disordered" evidence="10">
    <location>
        <begin position="99"/>
        <end position="162"/>
    </location>
</feature>
<feature type="domain" description="C2H2-type" evidence="11">
    <location>
        <begin position="1213"/>
        <end position="1242"/>
    </location>
</feature>
<feature type="compositionally biased region" description="Low complexity" evidence="10">
    <location>
        <begin position="575"/>
        <end position="596"/>
    </location>
</feature>
<feature type="domain" description="C2H2-type" evidence="11">
    <location>
        <begin position="17"/>
        <end position="44"/>
    </location>
</feature>
<gene>
    <name evidence="13" type="primary">LOC120034440</name>
</gene>
<dbReference type="FunFam" id="3.30.160.60:FF:000729">
    <property type="entry name" value="Zinc finger protein 646"/>
    <property type="match status" value="1"/>
</dbReference>
<evidence type="ECO:0000256" key="8">
    <source>
        <dbReference type="ARBA" id="ARBA00023242"/>
    </source>
</evidence>
<feature type="domain" description="C2H2-type" evidence="11">
    <location>
        <begin position="1285"/>
        <end position="1312"/>
    </location>
</feature>
<dbReference type="FunFam" id="3.30.160.60:FF:000446">
    <property type="entry name" value="Zinc finger protein"/>
    <property type="match status" value="2"/>
</dbReference>
<keyword evidence="2" id="KW-0479">Metal-binding</keyword>
<dbReference type="GO" id="GO:0000978">
    <property type="term" value="F:RNA polymerase II cis-regulatory region sequence-specific DNA binding"/>
    <property type="evidence" value="ECO:0007669"/>
    <property type="project" value="TreeGrafter"/>
</dbReference>
<feature type="domain" description="C2H2-type" evidence="11">
    <location>
        <begin position="807"/>
        <end position="829"/>
    </location>
</feature>
<feature type="region of interest" description="Disordered" evidence="10">
    <location>
        <begin position="1361"/>
        <end position="1391"/>
    </location>
</feature>
<feature type="domain" description="C2H2-type" evidence="11">
    <location>
        <begin position="887"/>
        <end position="914"/>
    </location>
</feature>
<feature type="domain" description="C2H2-type" evidence="11">
    <location>
        <begin position="1466"/>
        <end position="1493"/>
    </location>
</feature>
<feature type="domain" description="C2H2-type" evidence="11">
    <location>
        <begin position="1602"/>
        <end position="1629"/>
    </location>
</feature>
<evidence type="ECO:0000313" key="12">
    <source>
        <dbReference type="Proteomes" id="UP000808372"/>
    </source>
</evidence>
<feature type="compositionally biased region" description="Gly residues" evidence="10">
    <location>
        <begin position="771"/>
        <end position="789"/>
    </location>
</feature>
<feature type="compositionally biased region" description="Low complexity" evidence="10">
    <location>
        <begin position="379"/>
        <end position="388"/>
    </location>
</feature>
<dbReference type="Pfam" id="PF13912">
    <property type="entry name" value="zf-C2H2_6"/>
    <property type="match status" value="3"/>
</dbReference>
<feature type="domain" description="C2H2-type" evidence="11">
    <location>
        <begin position="1258"/>
        <end position="1281"/>
    </location>
</feature>
<feature type="domain" description="C2H2-type" evidence="11">
    <location>
        <begin position="1439"/>
        <end position="1461"/>
    </location>
</feature>
<evidence type="ECO:0000256" key="1">
    <source>
        <dbReference type="ARBA" id="ARBA00004123"/>
    </source>
</evidence>
<feature type="domain" description="C2H2-type" evidence="11">
    <location>
        <begin position="1522"/>
        <end position="1549"/>
    </location>
</feature>
<evidence type="ECO:0000256" key="9">
    <source>
        <dbReference type="PROSITE-ProRule" id="PRU00042"/>
    </source>
</evidence>
<dbReference type="PROSITE" id="PS00028">
    <property type="entry name" value="ZINC_FINGER_C2H2_1"/>
    <property type="match status" value="32"/>
</dbReference>
<feature type="compositionally biased region" description="Polar residues" evidence="10">
    <location>
        <begin position="1418"/>
        <end position="1436"/>
    </location>
</feature>
<feature type="region of interest" description="Disordered" evidence="10">
    <location>
        <begin position="770"/>
        <end position="808"/>
    </location>
</feature>
<protein>
    <submittedName>
        <fullName evidence="13">Zinc finger protein 646-like isoform X1</fullName>
    </submittedName>
</protein>
<dbReference type="FunFam" id="3.30.160.60:FF:000100">
    <property type="entry name" value="Zinc finger 45-like"/>
    <property type="match status" value="1"/>
</dbReference>
<evidence type="ECO:0000256" key="5">
    <source>
        <dbReference type="ARBA" id="ARBA00022833"/>
    </source>
</evidence>
<evidence type="ECO:0000256" key="7">
    <source>
        <dbReference type="ARBA" id="ARBA00023163"/>
    </source>
</evidence>
<feature type="compositionally biased region" description="Gly residues" evidence="10">
    <location>
        <begin position="1380"/>
        <end position="1391"/>
    </location>
</feature>
<feature type="domain" description="C2H2-type" evidence="11">
    <location>
        <begin position="429"/>
        <end position="456"/>
    </location>
</feature>
<feature type="domain" description="C2H2-type" evidence="11">
    <location>
        <begin position="1785"/>
        <end position="1812"/>
    </location>
</feature>
<dbReference type="InterPro" id="IPR036236">
    <property type="entry name" value="Znf_C2H2_sf"/>
</dbReference>